<proteinExistence type="predicted"/>
<dbReference type="InterPro" id="IPR050256">
    <property type="entry name" value="Glycosyltransferase_2"/>
</dbReference>
<dbReference type="InterPro" id="IPR001173">
    <property type="entry name" value="Glyco_trans_2-like"/>
</dbReference>
<name>A0A0G0CY78_9BACT</name>
<keyword evidence="4 8" id="KW-0812">Transmembrane</keyword>
<evidence type="ECO:0000256" key="1">
    <source>
        <dbReference type="ARBA" id="ARBA00022475"/>
    </source>
</evidence>
<evidence type="ECO:0000313" key="11">
    <source>
        <dbReference type="Proteomes" id="UP000033995"/>
    </source>
</evidence>
<dbReference type="Pfam" id="PF00535">
    <property type="entry name" value="Glycos_transf_2"/>
    <property type="match status" value="1"/>
</dbReference>
<accession>A0A0G0CY78</accession>
<keyword evidence="3 10" id="KW-0808">Transferase</keyword>
<keyword evidence="1" id="KW-1003">Cell membrane</keyword>
<evidence type="ECO:0000256" key="4">
    <source>
        <dbReference type="ARBA" id="ARBA00022692"/>
    </source>
</evidence>
<dbReference type="GO" id="GO:0009103">
    <property type="term" value="P:lipopolysaccharide biosynthetic process"/>
    <property type="evidence" value="ECO:0007669"/>
    <property type="project" value="UniProtKB-KW"/>
</dbReference>
<dbReference type="Proteomes" id="UP000033995">
    <property type="component" value="Unassembled WGS sequence"/>
</dbReference>
<dbReference type="EMBL" id="LBOZ01000001">
    <property type="protein sequence ID" value="KKP48327.1"/>
    <property type="molecule type" value="Genomic_DNA"/>
</dbReference>
<protein>
    <submittedName>
        <fullName evidence="10">Dolichol-phosphate mannosyltransferase</fullName>
    </submittedName>
</protein>
<evidence type="ECO:0000256" key="6">
    <source>
        <dbReference type="ARBA" id="ARBA00022989"/>
    </source>
</evidence>
<keyword evidence="5" id="KW-0448">Lipopolysaccharide biosynthesis</keyword>
<evidence type="ECO:0000256" key="7">
    <source>
        <dbReference type="ARBA" id="ARBA00023136"/>
    </source>
</evidence>
<dbReference type="PANTHER" id="PTHR48090:SF3">
    <property type="entry name" value="UNDECAPRENYL-PHOSPHATE 4-DEOXY-4-FORMAMIDO-L-ARABINOSE TRANSFERASE"/>
    <property type="match status" value="1"/>
</dbReference>
<dbReference type="SUPFAM" id="SSF53448">
    <property type="entry name" value="Nucleotide-diphospho-sugar transferases"/>
    <property type="match status" value="1"/>
</dbReference>
<reference evidence="10 11" key="1">
    <citation type="journal article" date="2015" name="Nature">
        <title>rRNA introns, odd ribosomes, and small enigmatic genomes across a large radiation of phyla.</title>
        <authorList>
            <person name="Brown C.T."/>
            <person name="Hug L.A."/>
            <person name="Thomas B.C."/>
            <person name="Sharon I."/>
            <person name="Castelle C.J."/>
            <person name="Singh A."/>
            <person name="Wilkins M.J."/>
            <person name="Williams K.H."/>
            <person name="Banfield J.F."/>
        </authorList>
    </citation>
    <scope>NUCLEOTIDE SEQUENCE [LARGE SCALE GENOMIC DNA]</scope>
</reference>
<gene>
    <name evidence="10" type="ORF">UR38_C0001G0123</name>
</gene>
<evidence type="ECO:0000313" key="10">
    <source>
        <dbReference type="EMBL" id="KKP48327.1"/>
    </source>
</evidence>
<keyword evidence="6 8" id="KW-1133">Transmembrane helix</keyword>
<evidence type="ECO:0000256" key="3">
    <source>
        <dbReference type="ARBA" id="ARBA00022679"/>
    </source>
</evidence>
<feature type="transmembrane region" description="Helical" evidence="8">
    <location>
        <begin position="273"/>
        <end position="297"/>
    </location>
</feature>
<dbReference type="AlphaFoldDB" id="A0A0G0CY78"/>
<dbReference type="GO" id="GO:0005886">
    <property type="term" value="C:plasma membrane"/>
    <property type="evidence" value="ECO:0007669"/>
    <property type="project" value="TreeGrafter"/>
</dbReference>
<feature type="transmembrane region" description="Helical" evidence="8">
    <location>
        <begin position="237"/>
        <end position="258"/>
    </location>
</feature>
<keyword evidence="7 8" id="KW-0472">Membrane</keyword>
<evidence type="ECO:0000256" key="8">
    <source>
        <dbReference type="SAM" id="Phobius"/>
    </source>
</evidence>
<feature type="domain" description="Glycosyltransferase 2-like" evidence="9">
    <location>
        <begin position="8"/>
        <end position="170"/>
    </location>
</feature>
<dbReference type="PANTHER" id="PTHR48090">
    <property type="entry name" value="UNDECAPRENYL-PHOSPHATE 4-DEOXY-4-FORMAMIDO-L-ARABINOSE TRANSFERASE-RELATED"/>
    <property type="match status" value="1"/>
</dbReference>
<sequence length="316" mass="35974">MQKKIDLSLVIPAYNEEKNLSILHHQINEVVSELNLSYEIIFVDDCSIDNTLNELKKIANKDQRVVIIALRRRYGQTTAMSAGFDNARGEVTIPMDADLQNDPRDISKLLDKLNEGYDVVSGWRKNRKEPFLTRRLPSMIANKLISVITGVDLHDTGCTLKAYRSEILEETKLYGEMHRFIPAIAHIAGAKIAEVIVRHHPRKYGKAKYGINRTLRVILDALTVKFLLSFQTRPMHFFGKLGVFVGGVGALLLTYLVYQRFFLALPLSSRPSFLVAIFCMLVGLQLVMTGLLAEMLTRIYFETQNKKTYIIKEKVN</sequence>
<dbReference type="Gene3D" id="3.90.550.10">
    <property type="entry name" value="Spore Coat Polysaccharide Biosynthesis Protein SpsA, Chain A"/>
    <property type="match status" value="1"/>
</dbReference>
<evidence type="ECO:0000256" key="5">
    <source>
        <dbReference type="ARBA" id="ARBA00022985"/>
    </source>
</evidence>
<dbReference type="InterPro" id="IPR029044">
    <property type="entry name" value="Nucleotide-diphossugar_trans"/>
</dbReference>
<keyword evidence="2 10" id="KW-0328">Glycosyltransferase</keyword>
<evidence type="ECO:0000259" key="9">
    <source>
        <dbReference type="Pfam" id="PF00535"/>
    </source>
</evidence>
<organism evidence="10 11">
    <name type="scientific">Candidatus Woesebacteria bacterium GW2011_GWA2_33_28</name>
    <dbReference type="NCBI Taxonomy" id="1618561"/>
    <lineage>
        <taxon>Bacteria</taxon>
        <taxon>Candidatus Woeseibacteriota</taxon>
    </lineage>
</organism>
<evidence type="ECO:0000256" key="2">
    <source>
        <dbReference type="ARBA" id="ARBA00022676"/>
    </source>
</evidence>
<comment type="caution">
    <text evidence="10">The sequence shown here is derived from an EMBL/GenBank/DDBJ whole genome shotgun (WGS) entry which is preliminary data.</text>
</comment>
<dbReference type="GO" id="GO:0099621">
    <property type="term" value="F:undecaprenyl-phosphate 4-deoxy-4-formamido-L-arabinose transferase activity"/>
    <property type="evidence" value="ECO:0007669"/>
    <property type="project" value="TreeGrafter"/>
</dbReference>
<dbReference type="CDD" id="cd04187">
    <property type="entry name" value="DPM1_like_bac"/>
    <property type="match status" value="1"/>
</dbReference>